<accession>A0A7X5R3Q1</accession>
<protein>
    <submittedName>
        <fullName evidence="2">Putative membrane protein SpoIIM required for sporulation</fullName>
    </submittedName>
</protein>
<organism evidence="2 3">
    <name type="scientific">Lysinibacter cavernae</name>
    <dbReference type="NCBI Taxonomy" id="1640652"/>
    <lineage>
        <taxon>Bacteria</taxon>
        <taxon>Bacillati</taxon>
        <taxon>Actinomycetota</taxon>
        <taxon>Actinomycetes</taxon>
        <taxon>Micrococcales</taxon>
        <taxon>Microbacteriaceae</taxon>
        <taxon>Lysinibacter</taxon>
    </lineage>
</organism>
<dbReference type="RefSeq" id="WP_167151972.1">
    <property type="nucleotide sequence ID" value="NZ_JAAMOX010000003.1"/>
</dbReference>
<dbReference type="Pfam" id="PF01944">
    <property type="entry name" value="SpoIIM"/>
    <property type="match status" value="1"/>
</dbReference>
<dbReference type="AlphaFoldDB" id="A0A7X5R3Q1"/>
<gene>
    <name evidence="2" type="ORF">FHX76_002993</name>
</gene>
<sequence>MDTDAYAEAHGAEWERLAQLSKRRRLSGDEIDEFVDRYQTSASHLSTLTTAAGNTAYGEQLSIRLSRARQRLTGQRSNPLVALSTFFVIQLPAALYRVRWWSLAAAVFVLGIGTLYAVWTVNDPAVLATLGSDAQLQQLVNHDFVDYYSENPAASFTGLVWTNNAWIAAQCIAFGITGLYVPMVLLQNAQGIGTTAGVMFAYGEGDTFLLYIAPHGLLELTCVFVAAGAGMKLFWSWVAPGAKRRGAALASEGRAIVTVAVGMVLWLFVSGIVEGFVTPQPWPWPVKIGIGALALAAFLTYMLVLGRRAALAGETGDLDEFEAGATELVAG</sequence>
<evidence type="ECO:0000313" key="2">
    <source>
        <dbReference type="EMBL" id="NIH55078.1"/>
    </source>
</evidence>
<feature type="transmembrane region" description="Helical" evidence="1">
    <location>
        <begin position="284"/>
        <end position="304"/>
    </location>
</feature>
<evidence type="ECO:0000256" key="1">
    <source>
        <dbReference type="SAM" id="Phobius"/>
    </source>
</evidence>
<feature type="transmembrane region" description="Helical" evidence="1">
    <location>
        <begin position="208"/>
        <end position="235"/>
    </location>
</feature>
<proteinExistence type="predicted"/>
<name>A0A7X5R3Q1_9MICO</name>
<keyword evidence="3" id="KW-1185">Reference proteome</keyword>
<dbReference type="PANTHER" id="PTHR35337">
    <property type="entry name" value="SLR1478 PROTEIN"/>
    <property type="match status" value="1"/>
</dbReference>
<keyword evidence="1" id="KW-0472">Membrane</keyword>
<feature type="transmembrane region" description="Helical" evidence="1">
    <location>
        <begin position="165"/>
        <end position="188"/>
    </location>
</feature>
<dbReference type="Proteomes" id="UP000541033">
    <property type="component" value="Unassembled WGS sequence"/>
</dbReference>
<feature type="transmembrane region" description="Helical" evidence="1">
    <location>
        <begin position="100"/>
        <end position="119"/>
    </location>
</feature>
<keyword evidence="1" id="KW-0812">Transmembrane</keyword>
<dbReference type="InterPro" id="IPR002798">
    <property type="entry name" value="SpoIIM-like"/>
</dbReference>
<comment type="caution">
    <text evidence="2">The sequence shown here is derived from an EMBL/GenBank/DDBJ whole genome shotgun (WGS) entry which is preliminary data.</text>
</comment>
<feature type="transmembrane region" description="Helical" evidence="1">
    <location>
        <begin position="255"/>
        <end position="278"/>
    </location>
</feature>
<evidence type="ECO:0000313" key="3">
    <source>
        <dbReference type="Proteomes" id="UP000541033"/>
    </source>
</evidence>
<keyword evidence="1" id="KW-1133">Transmembrane helix</keyword>
<reference evidence="2 3" key="1">
    <citation type="submission" date="2020-02" db="EMBL/GenBank/DDBJ databases">
        <title>Sequencing the genomes of 1000 actinobacteria strains.</title>
        <authorList>
            <person name="Klenk H.-P."/>
        </authorList>
    </citation>
    <scope>NUCLEOTIDE SEQUENCE [LARGE SCALE GENOMIC DNA]</scope>
    <source>
        <strain evidence="2 3">DSM 27960</strain>
    </source>
</reference>
<dbReference type="PANTHER" id="PTHR35337:SF1">
    <property type="entry name" value="SLR1478 PROTEIN"/>
    <property type="match status" value="1"/>
</dbReference>
<dbReference type="EMBL" id="JAAMOX010000003">
    <property type="protein sequence ID" value="NIH55078.1"/>
    <property type="molecule type" value="Genomic_DNA"/>
</dbReference>